<proteinExistence type="predicted"/>
<dbReference type="AlphaFoldDB" id="A0A0C3EJJ0"/>
<keyword evidence="1" id="KW-1133">Transmembrane helix</keyword>
<organism evidence="2 3">
    <name type="scientific">Piloderma croceum (strain F 1598)</name>
    <dbReference type="NCBI Taxonomy" id="765440"/>
    <lineage>
        <taxon>Eukaryota</taxon>
        <taxon>Fungi</taxon>
        <taxon>Dikarya</taxon>
        <taxon>Basidiomycota</taxon>
        <taxon>Agaricomycotina</taxon>
        <taxon>Agaricomycetes</taxon>
        <taxon>Agaricomycetidae</taxon>
        <taxon>Atheliales</taxon>
        <taxon>Atheliaceae</taxon>
        <taxon>Piloderma</taxon>
    </lineage>
</organism>
<reference evidence="2 3" key="1">
    <citation type="submission" date="2014-04" db="EMBL/GenBank/DDBJ databases">
        <authorList>
            <consortium name="DOE Joint Genome Institute"/>
            <person name="Kuo A."/>
            <person name="Tarkka M."/>
            <person name="Buscot F."/>
            <person name="Kohler A."/>
            <person name="Nagy L.G."/>
            <person name="Floudas D."/>
            <person name="Copeland A."/>
            <person name="Barry K.W."/>
            <person name="Cichocki N."/>
            <person name="Veneault-Fourrey C."/>
            <person name="LaButti K."/>
            <person name="Lindquist E.A."/>
            <person name="Lipzen A."/>
            <person name="Lundell T."/>
            <person name="Morin E."/>
            <person name="Murat C."/>
            <person name="Sun H."/>
            <person name="Tunlid A."/>
            <person name="Henrissat B."/>
            <person name="Grigoriev I.V."/>
            <person name="Hibbett D.S."/>
            <person name="Martin F."/>
            <person name="Nordberg H.P."/>
            <person name="Cantor M.N."/>
            <person name="Hua S.X."/>
        </authorList>
    </citation>
    <scope>NUCLEOTIDE SEQUENCE [LARGE SCALE GENOMIC DNA]</scope>
    <source>
        <strain evidence="2 3">F 1598</strain>
    </source>
</reference>
<feature type="transmembrane region" description="Helical" evidence="1">
    <location>
        <begin position="71"/>
        <end position="89"/>
    </location>
</feature>
<dbReference type="InParanoid" id="A0A0C3EJJ0"/>
<protein>
    <submittedName>
        <fullName evidence="2">Uncharacterized protein</fullName>
    </submittedName>
</protein>
<keyword evidence="1" id="KW-0812">Transmembrane</keyword>
<sequence length="93" mass="10424">MHFQADTRTFLPHCFGDFVKLGAGGVLTAWYEWPDPKYLRREIGKEDDGLGAGGENGGATKSQLTGKKKRLFWSVGGWIHLLLIVIIEIEYQS</sequence>
<accession>A0A0C3EJJ0</accession>
<dbReference type="Proteomes" id="UP000054166">
    <property type="component" value="Unassembled WGS sequence"/>
</dbReference>
<dbReference type="EMBL" id="KN833106">
    <property type="protein sequence ID" value="KIM72810.1"/>
    <property type="molecule type" value="Genomic_DNA"/>
</dbReference>
<keyword evidence="1" id="KW-0472">Membrane</keyword>
<gene>
    <name evidence="2" type="ORF">PILCRDRAFT_737415</name>
</gene>
<keyword evidence="3" id="KW-1185">Reference proteome</keyword>
<dbReference type="HOGENOM" id="CLU_2400488_0_0_1"/>
<reference evidence="3" key="2">
    <citation type="submission" date="2015-01" db="EMBL/GenBank/DDBJ databases">
        <title>Evolutionary Origins and Diversification of the Mycorrhizal Mutualists.</title>
        <authorList>
            <consortium name="DOE Joint Genome Institute"/>
            <consortium name="Mycorrhizal Genomics Consortium"/>
            <person name="Kohler A."/>
            <person name="Kuo A."/>
            <person name="Nagy L.G."/>
            <person name="Floudas D."/>
            <person name="Copeland A."/>
            <person name="Barry K.W."/>
            <person name="Cichocki N."/>
            <person name="Veneault-Fourrey C."/>
            <person name="LaButti K."/>
            <person name="Lindquist E.A."/>
            <person name="Lipzen A."/>
            <person name="Lundell T."/>
            <person name="Morin E."/>
            <person name="Murat C."/>
            <person name="Riley R."/>
            <person name="Ohm R."/>
            <person name="Sun H."/>
            <person name="Tunlid A."/>
            <person name="Henrissat B."/>
            <person name="Grigoriev I.V."/>
            <person name="Hibbett D.S."/>
            <person name="Martin F."/>
        </authorList>
    </citation>
    <scope>NUCLEOTIDE SEQUENCE [LARGE SCALE GENOMIC DNA]</scope>
    <source>
        <strain evidence="3">F 1598</strain>
    </source>
</reference>
<evidence type="ECO:0000256" key="1">
    <source>
        <dbReference type="SAM" id="Phobius"/>
    </source>
</evidence>
<name>A0A0C3EJJ0_PILCF</name>
<evidence type="ECO:0000313" key="3">
    <source>
        <dbReference type="Proteomes" id="UP000054166"/>
    </source>
</evidence>
<evidence type="ECO:0000313" key="2">
    <source>
        <dbReference type="EMBL" id="KIM72810.1"/>
    </source>
</evidence>